<protein>
    <submittedName>
        <fullName evidence="3">Cupin</fullName>
    </submittedName>
</protein>
<reference evidence="3" key="2">
    <citation type="submission" date="2020-09" db="EMBL/GenBank/DDBJ databases">
        <authorList>
            <person name="Sun Q."/>
            <person name="Ohkuma M."/>
        </authorList>
    </citation>
    <scope>NUCLEOTIDE SEQUENCE</scope>
    <source>
        <strain evidence="3">JCM 3313</strain>
    </source>
</reference>
<dbReference type="Pfam" id="PF07883">
    <property type="entry name" value="Cupin_2"/>
    <property type="match status" value="1"/>
</dbReference>
<dbReference type="Proteomes" id="UP000639606">
    <property type="component" value="Unassembled WGS sequence"/>
</dbReference>
<comment type="caution">
    <text evidence="3">The sequence shown here is derived from an EMBL/GenBank/DDBJ whole genome shotgun (WGS) entry which is preliminary data.</text>
</comment>
<dbReference type="SUPFAM" id="SSF51182">
    <property type="entry name" value="RmlC-like cupins"/>
    <property type="match status" value="1"/>
</dbReference>
<dbReference type="Gene3D" id="2.60.120.10">
    <property type="entry name" value="Jelly Rolls"/>
    <property type="match status" value="1"/>
</dbReference>
<evidence type="ECO:0000313" key="4">
    <source>
        <dbReference type="Proteomes" id="UP000639606"/>
    </source>
</evidence>
<evidence type="ECO:0000256" key="1">
    <source>
        <dbReference type="SAM" id="SignalP"/>
    </source>
</evidence>
<feature type="domain" description="Cupin type-2" evidence="2">
    <location>
        <begin position="52"/>
        <end position="123"/>
    </location>
</feature>
<feature type="signal peptide" evidence="1">
    <location>
        <begin position="1"/>
        <end position="27"/>
    </location>
</feature>
<dbReference type="InterPro" id="IPR014710">
    <property type="entry name" value="RmlC-like_jellyroll"/>
</dbReference>
<evidence type="ECO:0000313" key="3">
    <source>
        <dbReference type="EMBL" id="GGP42221.1"/>
    </source>
</evidence>
<gene>
    <name evidence="3" type="ORF">GCM10010185_11990</name>
</gene>
<dbReference type="EMBL" id="BMRG01000002">
    <property type="protein sequence ID" value="GGP42221.1"/>
    <property type="molecule type" value="Genomic_DNA"/>
</dbReference>
<accession>A0A918AJV2</accession>
<keyword evidence="4" id="KW-1185">Reference proteome</keyword>
<reference evidence="3" key="1">
    <citation type="journal article" date="2014" name="Int. J. Syst. Evol. Microbiol.">
        <title>Complete genome sequence of Corynebacterium casei LMG S-19264T (=DSM 44701T), isolated from a smear-ripened cheese.</title>
        <authorList>
            <consortium name="US DOE Joint Genome Institute (JGI-PGF)"/>
            <person name="Walter F."/>
            <person name="Albersmeier A."/>
            <person name="Kalinowski J."/>
            <person name="Ruckert C."/>
        </authorList>
    </citation>
    <scope>NUCLEOTIDE SEQUENCE</scope>
    <source>
        <strain evidence="3">JCM 3313</strain>
    </source>
</reference>
<keyword evidence="1" id="KW-0732">Signal</keyword>
<dbReference type="InterPro" id="IPR013096">
    <property type="entry name" value="Cupin_2"/>
</dbReference>
<feature type="chain" id="PRO_5036788662" evidence="1">
    <location>
        <begin position="28"/>
        <end position="144"/>
    </location>
</feature>
<evidence type="ECO:0000259" key="2">
    <source>
        <dbReference type="Pfam" id="PF07883"/>
    </source>
</evidence>
<proteinExistence type="predicted"/>
<name>A0A918AJV2_9PSEU</name>
<dbReference type="InterPro" id="IPR011051">
    <property type="entry name" value="RmlC_Cupin_sf"/>
</dbReference>
<organism evidence="3 4">
    <name type="scientific">Saccharothrix coeruleofusca</name>
    <dbReference type="NCBI Taxonomy" id="33919"/>
    <lineage>
        <taxon>Bacteria</taxon>
        <taxon>Bacillati</taxon>
        <taxon>Actinomycetota</taxon>
        <taxon>Actinomycetes</taxon>
        <taxon>Pseudonocardiales</taxon>
        <taxon>Pseudonocardiaceae</taxon>
        <taxon>Saccharothrix</taxon>
    </lineage>
</organism>
<dbReference type="AlphaFoldDB" id="A0A918AJV2"/>
<sequence>MGRTSRCLLTAAAVVGLSATAVPAANATPGSGVSGVTILQKTIGDTEYIVQRVTIQPGGTSGWHYHTSDAFGIVEQGELVHYSSDCAVDGVYRQGQVMRERGGPDSVHFGRNPGSTPVVMLAFYYEHKVGTPLTVDAPNPGCDF</sequence>